<keyword evidence="3" id="KW-1185">Reference proteome</keyword>
<feature type="region of interest" description="Disordered" evidence="1">
    <location>
        <begin position="232"/>
        <end position="260"/>
    </location>
</feature>
<comment type="caution">
    <text evidence="2">The sequence shown here is derived from an EMBL/GenBank/DDBJ whole genome shotgun (WGS) entry which is preliminary data.</text>
</comment>
<dbReference type="OrthoDB" id="438317at2759"/>
<proteinExistence type="predicted"/>
<feature type="compositionally biased region" description="Basic and acidic residues" evidence="1">
    <location>
        <begin position="173"/>
        <end position="185"/>
    </location>
</feature>
<evidence type="ECO:0000256" key="1">
    <source>
        <dbReference type="SAM" id="MobiDB-lite"/>
    </source>
</evidence>
<dbReference type="AlphaFoldDB" id="A0A1Q9CWX3"/>
<name>A0A1Q9CWX3_SYMMI</name>
<gene>
    <name evidence="2" type="ORF">AK812_SmicGene31375</name>
</gene>
<protein>
    <submittedName>
        <fullName evidence="2">Uncharacterized protein</fullName>
    </submittedName>
</protein>
<reference evidence="2 3" key="1">
    <citation type="submission" date="2016-02" db="EMBL/GenBank/DDBJ databases">
        <title>Genome analysis of coral dinoflagellate symbionts highlights evolutionary adaptations to a symbiotic lifestyle.</title>
        <authorList>
            <person name="Aranda M."/>
            <person name="Li Y."/>
            <person name="Liew Y.J."/>
            <person name="Baumgarten S."/>
            <person name="Simakov O."/>
            <person name="Wilson M."/>
            <person name="Piel J."/>
            <person name="Ashoor H."/>
            <person name="Bougouffa S."/>
            <person name="Bajic V.B."/>
            <person name="Ryu T."/>
            <person name="Ravasi T."/>
            <person name="Bayer T."/>
            <person name="Micklem G."/>
            <person name="Kim H."/>
            <person name="Bhak J."/>
            <person name="Lajeunesse T.C."/>
            <person name="Voolstra C.R."/>
        </authorList>
    </citation>
    <scope>NUCLEOTIDE SEQUENCE [LARGE SCALE GENOMIC DNA]</scope>
    <source>
        <strain evidence="2 3">CCMP2467</strain>
    </source>
</reference>
<feature type="region of interest" description="Disordered" evidence="1">
    <location>
        <begin position="141"/>
        <end position="192"/>
    </location>
</feature>
<sequence length="260" mass="28261">METRRVARLCHCRRPTRLSVMTETWQQSYLYPGPLLVRNTFIDDPLGRDCLTEGFLHERQAFSCPVSRISEPGSGVEVFEADKAVPEAPPEDAESSDCSTSCTDGLQTLPPAAPTAQTVPPPDVSDFSLPKFGVRLSELPLPSEGAQHTNGTPSEFYEPLPPAMSADSSARSAQREGTNEGDKGGFAEGRGSQLGEADSRALCCHAIILCRTIDQLRDLQLWVLPREIGGHRCGGERGTAAPPASARPDPYARKEEEERE</sequence>
<accession>A0A1Q9CWX3</accession>
<evidence type="ECO:0000313" key="2">
    <source>
        <dbReference type="EMBL" id="OLP87407.1"/>
    </source>
</evidence>
<evidence type="ECO:0000313" key="3">
    <source>
        <dbReference type="Proteomes" id="UP000186817"/>
    </source>
</evidence>
<dbReference type="Proteomes" id="UP000186817">
    <property type="component" value="Unassembled WGS sequence"/>
</dbReference>
<dbReference type="EMBL" id="LSRX01000861">
    <property type="protein sequence ID" value="OLP87407.1"/>
    <property type="molecule type" value="Genomic_DNA"/>
</dbReference>
<feature type="compositionally biased region" description="Basic and acidic residues" evidence="1">
    <location>
        <begin position="250"/>
        <end position="260"/>
    </location>
</feature>
<organism evidence="2 3">
    <name type="scientific">Symbiodinium microadriaticum</name>
    <name type="common">Dinoflagellate</name>
    <name type="synonym">Zooxanthella microadriatica</name>
    <dbReference type="NCBI Taxonomy" id="2951"/>
    <lineage>
        <taxon>Eukaryota</taxon>
        <taxon>Sar</taxon>
        <taxon>Alveolata</taxon>
        <taxon>Dinophyceae</taxon>
        <taxon>Suessiales</taxon>
        <taxon>Symbiodiniaceae</taxon>
        <taxon>Symbiodinium</taxon>
    </lineage>
</organism>